<name>A0AAD8Y4E0_9STRA</name>
<dbReference type="InterPro" id="IPR013154">
    <property type="entry name" value="ADH-like_N"/>
</dbReference>
<dbReference type="PANTHER" id="PTHR11695">
    <property type="entry name" value="ALCOHOL DEHYDROGENASE RELATED"/>
    <property type="match status" value="1"/>
</dbReference>
<dbReference type="InterPro" id="IPR050700">
    <property type="entry name" value="YIM1/Zinc_Alcohol_DH_Fams"/>
</dbReference>
<proteinExistence type="predicted"/>
<dbReference type="SUPFAM" id="SSF51735">
    <property type="entry name" value="NAD(P)-binding Rossmann-fold domains"/>
    <property type="match status" value="1"/>
</dbReference>
<dbReference type="EC" id="1.-.-.-" evidence="2"/>
<dbReference type="EMBL" id="JATAAI010000019">
    <property type="protein sequence ID" value="KAK1738859.1"/>
    <property type="molecule type" value="Genomic_DNA"/>
</dbReference>
<dbReference type="GO" id="GO:0016491">
    <property type="term" value="F:oxidoreductase activity"/>
    <property type="evidence" value="ECO:0007669"/>
    <property type="project" value="UniProtKB-KW"/>
</dbReference>
<dbReference type="Proteomes" id="UP001224775">
    <property type="component" value="Unassembled WGS sequence"/>
</dbReference>
<dbReference type="Gene3D" id="3.90.180.10">
    <property type="entry name" value="Medium-chain alcohol dehydrogenases, catalytic domain"/>
    <property type="match status" value="2"/>
</dbReference>
<dbReference type="AlphaFoldDB" id="A0AAD8Y4E0"/>
<dbReference type="Pfam" id="PF13602">
    <property type="entry name" value="ADH_zinc_N_2"/>
    <property type="match status" value="1"/>
</dbReference>
<dbReference type="SUPFAM" id="SSF50129">
    <property type="entry name" value="GroES-like"/>
    <property type="match status" value="1"/>
</dbReference>
<keyword evidence="2" id="KW-0560">Oxidoreductase</keyword>
<keyword evidence="3" id="KW-1185">Reference proteome</keyword>
<dbReference type="Pfam" id="PF08240">
    <property type="entry name" value="ADH_N"/>
    <property type="match status" value="1"/>
</dbReference>
<reference evidence="2" key="1">
    <citation type="submission" date="2023-06" db="EMBL/GenBank/DDBJ databases">
        <title>Survivors Of The Sea: Transcriptome response of Skeletonema marinoi to long-term dormancy.</title>
        <authorList>
            <person name="Pinder M.I.M."/>
            <person name="Kourtchenko O."/>
            <person name="Robertson E.K."/>
            <person name="Larsson T."/>
            <person name="Maumus F."/>
            <person name="Osuna-Cruz C.M."/>
            <person name="Vancaester E."/>
            <person name="Stenow R."/>
            <person name="Vandepoele K."/>
            <person name="Ploug H."/>
            <person name="Bruchert V."/>
            <person name="Godhe A."/>
            <person name="Topel M."/>
        </authorList>
    </citation>
    <scope>NUCLEOTIDE SEQUENCE</scope>
    <source>
        <strain evidence="2">R05AC</strain>
    </source>
</reference>
<protein>
    <submittedName>
        <fullName evidence="2">NADP-dependent oxidoreductase</fullName>
        <ecNumber evidence="2">1.-.-.-</ecNumber>
    </submittedName>
</protein>
<accession>A0AAD8Y4E0</accession>
<dbReference type="InterPro" id="IPR020843">
    <property type="entry name" value="ER"/>
</dbReference>
<dbReference type="InterPro" id="IPR036291">
    <property type="entry name" value="NAD(P)-bd_dom_sf"/>
</dbReference>
<evidence type="ECO:0000259" key="1">
    <source>
        <dbReference type="SMART" id="SM00829"/>
    </source>
</evidence>
<dbReference type="Gene3D" id="3.40.50.720">
    <property type="entry name" value="NAD(P)-binding Rossmann-like Domain"/>
    <property type="match status" value="1"/>
</dbReference>
<dbReference type="SMART" id="SM00829">
    <property type="entry name" value="PKS_ER"/>
    <property type="match status" value="1"/>
</dbReference>
<gene>
    <name evidence="2" type="ORF">QTG54_010175</name>
</gene>
<comment type="caution">
    <text evidence="2">The sequence shown here is derived from an EMBL/GenBank/DDBJ whole genome shotgun (WGS) entry which is preliminary data.</text>
</comment>
<sequence length="322" mass="33879">MGKPSIPDHADGETMKAVCFTSFGKTTDALSVETIPKPSVDSPDEVLIKVHACALNPIDKLRMSGDLSLINPEAYDTSVLGYDVAGEVVQVGEEVSKEYSVGDEVYVRLAGMKYGALRTGGVKEGSKVFIPGGAGGVGSIAIQIAKKMLKASHVTTTASPGAGTDICSKVGADRIIDYRSEDVVKVLAGEDFDMAFDTMNQAAEFGGLIKNGGKIVSISGTPTIEAIESASKFGSPSLLVRAFMFMSRNRAAENNAKKAGATWEYIFMKPNGNDLAEIAKYVESGDIVPIIDTEASSLDEFAVAADKLFSGRAKGKCVIKVA</sequence>
<organism evidence="2 3">
    <name type="scientific">Skeletonema marinoi</name>
    <dbReference type="NCBI Taxonomy" id="267567"/>
    <lineage>
        <taxon>Eukaryota</taxon>
        <taxon>Sar</taxon>
        <taxon>Stramenopiles</taxon>
        <taxon>Ochrophyta</taxon>
        <taxon>Bacillariophyta</taxon>
        <taxon>Coscinodiscophyceae</taxon>
        <taxon>Thalassiosirophycidae</taxon>
        <taxon>Thalassiosirales</taxon>
        <taxon>Skeletonemataceae</taxon>
        <taxon>Skeletonema</taxon>
        <taxon>Skeletonema marinoi-dohrnii complex</taxon>
    </lineage>
</organism>
<evidence type="ECO:0000313" key="2">
    <source>
        <dbReference type="EMBL" id="KAK1738859.1"/>
    </source>
</evidence>
<dbReference type="InterPro" id="IPR011032">
    <property type="entry name" value="GroES-like_sf"/>
</dbReference>
<dbReference type="PANTHER" id="PTHR11695:SF294">
    <property type="entry name" value="RETICULON-4-INTERACTING PROTEIN 1, MITOCHONDRIAL"/>
    <property type="match status" value="1"/>
</dbReference>
<feature type="domain" description="Enoyl reductase (ER)" evidence="1">
    <location>
        <begin position="25"/>
        <end position="319"/>
    </location>
</feature>
<evidence type="ECO:0000313" key="3">
    <source>
        <dbReference type="Proteomes" id="UP001224775"/>
    </source>
</evidence>
<dbReference type="CDD" id="cd05289">
    <property type="entry name" value="MDR_like_2"/>
    <property type="match status" value="1"/>
</dbReference>